<name>A0A0C1L7D1_9BACT</name>
<dbReference type="CDD" id="cd12797">
    <property type="entry name" value="M23_peptidase"/>
    <property type="match status" value="1"/>
</dbReference>
<evidence type="ECO:0000256" key="1">
    <source>
        <dbReference type="SAM" id="SignalP"/>
    </source>
</evidence>
<proteinExistence type="predicted"/>
<sequence length="565" mass="62949">MVRFLLPLLLLTLSVHAQFNSMPDYPKGYFRNPLNVAIDLSGNFGELRPNHYHMGLDLKTLRRENLQVYAAAEGFISRVKIEPSGFGRAIYISHPNGLTTVYCHLNDFFPELENWVKQQQYEKESWALNIELSASLFPVKKGSFIAFSGNTGGSQAPHLHFEIRRTSDDVNLNPMLFGFELADNTRPSILRLAVYDRTKSIYEQSPRLIPVTSKGNGIYTTAPITVSVPKVSLAISAFDTHTGSSNQNGIFEAILLNNDSAVVGFRMDQISYDATRYLNAHIDYATKSRGGPFLQHLTELPGYLNSIYHRYSGDGVIDLSDGQPHNLAIVARDAYGNSSTVTTVLRYNGSRVQHNDPAGKKFYPLMVDVFESEDCEFIIGERTLYDSVTIGHQKKAQSPGAISAIHTIGSLSVPLQDSMIVRIKPLNPVPPADQDRVVMLRTGGSRKDVQKVSWQHDWAMARFRDFGSFALVTDHEPPVIQPVGFGPGSNLAAASRLAFTVSDNLGRTKVLRTELDGKWLRFSNDKGRTYIYKFDELCGPGAHTLKITAQDEAGNITEREINFVR</sequence>
<dbReference type="STRING" id="1349421.OI18_02510"/>
<accession>A0A0C1L7D1</accession>
<keyword evidence="4" id="KW-1185">Reference proteome</keyword>
<dbReference type="SUPFAM" id="SSF51261">
    <property type="entry name" value="Duplicated hybrid motif"/>
    <property type="match status" value="1"/>
</dbReference>
<dbReference type="GO" id="GO:0004222">
    <property type="term" value="F:metalloendopeptidase activity"/>
    <property type="evidence" value="ECO:0007669"/>
    <property type="project" value="TreeGrafter"/>
</dbReference>
<dbReference type="PANTHER" id="PTHR21666">
    <property type="entry name" value="PEPTIDASE-RELATED"/>
    <property type="match status" value="1"/>
</dbReference>
<protein>
    <recommendedName>
        <fullName evidence="2">M23ase beta-sheet core domain-containing protein</fullName>
    </recommendedName>
</protein>
<dbReference type="Pfam" id="PF01551">
    <property type="entry name" value="Peptidase_M23"/>
    <property type="match status" value="1"/>
</dbReference>
<feature type="signal peptide" evidence="1">
    <location>
        <begin position="1"/>
        <end position="17"/>
    </location>
</feature>
<dbReference type="AlphaFoldDB" id="A0A0C1L7D1"/>
<dbReference type="PANTHER" id="PTHR21666:SF285">
    <property type="entry name" value="M23 FAMILY METALLOPEPTIDASE"/>
    <property type="match status" value="1"/>
</dbReference>
<dbReference type="Proteomes" id="UP000031408">
    <property type="component" value="Unassembled WGS sequence"/>
</dbReference>
<feature type="chain" id="PRO_5002148851" description="M23ase beta-sheet core domain-containing protein" evidence="1">
    <location>
        <begin position="18"/>
        <end position="565"/>
    </location>
</feature>
<reference evidence="3 4" key="1">
    <citation type="submission" date="2014-11" db="EMBL/GenBank/DDBJ databases">
        <title>Genome sequence of Flavihumibacter solisilvae 3-3.</title>
        <authorList>
            <person name="Zhou G."/>
            <person name="Li M."/>
            <person name="Wang G."/>
        </authorList>
    </citation>
    <scope>NUCLEOTIDE SEQUENCE [LARGE SCALE GENOMIC DNA]</scope>
    <source>
        <strain evidence="3 4">3-3</strain>
    </source>
</reference>
<keyword evidence="1" id="KW-0732">Signal</keyword>
<evidence type="ECO:0000259" key="2">
    <source>
        <dbReference type="Pfam" id="PF01551"/>
    </source>
</evidence>
<feature type="domain" description="M23ase beta-sheet core" evidence="2">
    <location>
        <begin position="52"/>
        <end position="120"/>
    </location>
</feature>
<dbReference type="InterPro" id="IPR016047">
    <property type="entry name" value="M23ase_b-sheet_dom"/>
</dbReference>
<organism evidence="3 4">
    <name type="scientific">Flavihumibacter solisilvae</name>
    <dbReference type="NCBI Taxonomy" id="1349421"/>
    <lineage>
        <taxon>Bacteria</taxon>
        <taxon>Pseudomonadati</taxon>
        <taxon>Bacteroidota</taxon>
        <taxon>Chitinophagia</taxon>
        <taxon>Chitinophagales</taxon>
        <taxon>Chitinophagaceae</taxon>
        <taxon>Flavihumibacter</taxon>
    </lineage>
</organism>
<evidence type="ECO:0000313" key="4">
    <source>
        <dbReference type="Proteomes" id="UP000031408"/>
    </source>
</evidence>
<dbReference type="InterPro" id="IPR050570">
    <property type="entry name" value="Cell_wall_metabolism_enzyme"/>
</dbReference>
<gene>
    <name evidence="3" type="ORF">OI18_02510</name>
</gene>
<dbReference type="InterPro" id="IPR011055">
    <property type="entry name" value="Dup_hybrid_motif"/>
</dbReference>
<comment type="caution">
    <text evidence="3">The sequence shown here is derived from an EMBL/GenBank/DDBJ whole genome shotgun (WGS) entry which is preliminary data.</text>
</comment>
<dbReference type="RefSeq" id="WP_039136852.1">
    <property type="nucleotide sequence ID" value="NZ_JSVC01000002.1"/>
</dbReference>
<evidence type="ECO:0000313" key="3">
    <source>
        <dbReference type="EMBL" id="KIC96067.1"/>
    </source>
</evidence>
<dbReference type="OrthoDB" id="9810477at2"/>
<dbReference type="Gene3D" id="2.70.70.10">
    <property type="entry name" value="Glucose Permease (Domain IIA)"/>
    <property type="match status" value="1"/>
</dbReference>
<dbReference type="EMBL" id="JSVC01000002">
    <property type="protein sequence ID" value="KIC96067.1"/>
    <property type="molecule type" value="Genomic_DNA"/>
</dbReference>